<dbReference type="OrthoDB" id="96391at2157"/>
<dbReference type="Pfam" id="PF13470">
    <property type="entry name" value="PIN_3"/>
    <property type="match status" value="1"/>
</dbReference>
<dbReference type="PANTHER" id="PTHR34610:SF3">
    <property type="entry name" value="SSL7007 PROTEIN"/>
    <property type="match status" value="1"/>
</dbReference>
<dbReference type="STRING" id="1609559.TQ32_05450"/>
<dbReference type="SMART" id="SM00670">
    <property type="entry name" value="PINc"/>
    <property type="match status" value="1"/>
</dbReference>
<evidence type="ECO:0000313" key="3">
    <source>
        <dbReference type="Proteomes" id="UP000070587"/>
    </source>
</evidence>
<feature type="domain" description="PIN" evidence="1">
    <location>
        <begin position="4"/>
        <end position="121"/>
    </location>
</feature>
<dbReference type="InterPro" id="IPR029060">
    <property type="entry name" value="PIN-like_dom_sf"/>
</dbReference>
<evidence type="ECO:0000313" key="2">
    <source>
        <dbReference type="EMBL" id="AMM53985.1"/>
    </source>
</evidence>
<dbReference type="InterPro" id="IPR002850">
    <property type="entry name" value="PIN_toxin-like"/>
</dbReference>
<dbReference type="AlphaFoldDB" id="A0A127B9T7"/>
<name>A0A127B9T7_9EURY</name>
<organism evidence="2 3">
    <name type="scientific">Pyrococcus kukulkanii</name>
    <dbReference type="NCBI Taxonomy" id="1609559"/>
    <lineage>
        <taxon>Archaea</taxon>
        <taxon>Methanobacteriati</taxon>
        <taxon>Methanobacteriota</taxon>
        <taxon>Thermococci</taxon>
        <taxon>Thermococcales</taxon>
        <taxon>Thermococcaceae</taxon>
        <taxon>Pyrococcus</taxon>
    </lineage>
</organism>
<dbReference type="EMBL" id="CP010835">
    <property type="protein sequence ID" value="AMM53985.1"/>
    <property type="molecule type" value="Genomic_DNA"/>
</dbReference>
<dbReference type="NCBIfam" id="TIGR00305">
    <property type="entry name" value="putative toxin-antitoxin system toxin component, PIN family"/>
    <property type="match status" value="1"/>
</dbReference>
<dbReference type="SUPFAM" id="SSF88723">
    <property type="entry name" value="PIN domain-like"/>
    <property type="match status" value="1"/>
</dbReference>
<reference evidence="3" key="1">
    <citation type="submission" date="2015-02" db="EMBL/GenBank/DDBJ databases">
        <title>Pyrococcus kukulkanii sp. nov., a novel hyperthermophilic archaeon isolated from a deep-sea hydrothermal vent at the Guaymas Basin.</title>
        <authorList>
            <person name="Oger P.M."/>
            <person name="Callac N."/>
            <person name="Jebbar M."/>
            <person name="Godfroy A."/>
        </authorList>
    </citation>
    <scope>NUCLEOTIDE SEQUENCE [LARGE SCALE GENOMIC DNA]</scope>
    <source>
        <strain evidence="3">NCB100</strain>
    </source>
</reference>
<sequence>MEKIKTVIDTSVIVAGAINPFGSSGKVIDMAIRNRITSYTSSEILDELRFKLTSEKVTKFLESRIYGLWVYKVFKESSILVKPNKHFHFNVSPDLDDNKFFDVVYVAKAKFLITLDKRHMLKLRGKDKSFSLMDHKFLILTPREFLEHLKVSKD</sequence>
<dbReference type="KEGG" id="pyc:TQ32_05450"/>
<dbReference type="PANTHER" id="PTHR34610">
    <property type="entry name" value="SSL7007 PROTEIN"/>
    <property type="match status" value="1"/>
</dbReference>
<dbReference type="Proteomes" id="UP000070587">
    <property type="component" value="Chromosome"/>
</dbReference>
<accession>A0A127B9T7</accession>
<proteinExistence type="predicted"/>
<dbReference type="GeneID" id="28491259"/>
<protein>
    <recommendedName>
        <fullName evidence="1">PIN domain-containing protein</fullName>
    </recommendedName>
</protein>
<dbReference type="PATRIC" id="fig|1609559.3.peg.1136"/>
<evidence type="ECO:0000259" key="1">
    <source>
        <dbReference type="SMART" id="SM00670"/>
    </source>
</evidence>
<dbReference type="RefSeq" id="WP_068322037.1">
    <property type="nucleotide sequence ID" value="NZ_CP010835.1"/>
</dbReference>
<reference evidence="2 3" key="2">
    <citation type="journal article" date="2016" name="Int. J. Syst. Evol. Microbiol.">
        <title>Pyrococcus kukulkanii sp. nov., a hyperthermophilic, piezophilic archaeon isolated from a deep-sea hydrothermal vent.</title>
        <authorList>
            <person name="Callac N."/>
            <person name="Oger P."/>
            <person name="Lesongeur F."/>
            <person name="Rattray J.E."/>
            <person name="Vannier P."/>
            <person name="Michoud G."/>
            <person name="Beauverger M."/>
            <person name="Gayet N."/>
            <person name="Rouxel O."/>
            <person name="Jebbar M."/>
            <person name="Godfroy A."/>
        </authorList>
    </citation>
    <scope>NUCLEOTIDE SEQUENCE [LARGE SCALE GENOMIC DNA]</scope>
    <source>
        <strain evidence="2 3">NCB100</strain>
    </source>
</reference>
<gene>
    <name evidence="2" type="ORF">TQ32_05450</name>
</gene>
<dbReference type="InterPro" id="IPR002716">
    <property type="entry name" value="PIN_dom"/>
</dbReference>